<dbReference type="EMBL" id="LJIJ01000138">
    <property type="protein sequence ID" value="ODN01814.1"/>
    <property type="molecule type" value="Genomic_DNA"/>
</dbReference>
<gene>
    <name evidence="4" type="ORF">Ocin01_04886</name>
</gene>
<dbReference type="InterPro" id="IPR026854">
    <property type="entry name" value="VPS13_N"/>
</dbReference>
<name>A0A1D2N992_ORCCI</name>
<feature type="region of interest" description="Disordered" evidence="2">
    <location>
        <begin position="725"/>
        <end position="752"/>
    </location>
</feature>
<dbReference type="GO" id="GO:0045053">
    <property type="term" value="P:protein retention in Golgi apparatus"/>
    <property type="evidence" value="ECO:0007669"/>
    <property type="project" value="TreeGrafter"/>
</dbReference>
<dbReference type="InterPro" id="IPR026847">
    <property type="entry name" value="VPS13"/>
</dbReference>
<feature type="region of interest" description="Disordered" evidence="2">
    <location>
        <begin position="1084"/>
        <end position="1104"/>
    </location>
</feature>
<keyword evidence="1" id="KW-0813">Transport</keyword>
<evidence type="ECO:0000313" key="5">
    <source>
        <dbReference type="Proteomes" id="UP000094527"/>
    </source>
</evidence>
<dbReference type="OrthoDB" id="272810at2759"/>
<organism evidence="4 5">
    <name type="scientific">Orchesella cincta</name>
    <name type="common">Springtail</name>
    <name type="synonym">Podura cincta</name>
    <dbReference type="NCBI Taxonomy" id="48709"/>
    <lineage>
        <taxon>Eukaryota</taxon>
        <taxon>Metazoa</taxon>
        <taxon>Ecdysozoa</taxon>
        <taxon>Arthropoda</taxon>
        <taxon>Hexapoda</taxon>
        <taxon>Collembola</taxon>
        <taxon>Entomobryomorpha</taxon>
        <taxon>Entomobryoidea</taxon>
        <taxon>Orchesellidae</taxon>
        <taxon>Orchesellinae</taxon>
        <taxon>Orchesella</taxon>
    </lineage>
</organism>
<proteinExistence type="predicted"/>
<dbReference type="OMA" id="WANQETI"/>
<dbReference type="STRING" id="48709.A0A1D2N992"/>
<accession>A0A1D2N992</accession>
<feature type="region of interest" description="Disordered" evidence="2">
    <location>
        <begin position="774"/>
        <end position="832"/>
    </location>
</feature>
<evidence type="ECO:0000259" key="3">
    <source>
        <dbReference type="Pfam" id="PF12624"/>
    </source>
</evidence>
<feature type="region of interest" description="Disordered" evidence="2">
    <location>
        <begin position="1196"/>
        <end position="1223"/>
    </location>
</feature>
<reference evidence="4 5" key="1">
    <citation type="journal article" date="2016" name="Genome Biol. Evol.">
        <title>Gene Family Evolution Reflects Adaptation to Soil Environmental Stressors in the Genome of the Collembolan Orchesella cincta.</title>
        <authorList>
            <person name="Faddeeva-Vakhrusheva A."/>
            <person name="Derks M.F."/>
            <person name="Anvar S.Y."/>
            <person name="Agamennone V."/>
            <person name="Suring W."/>
            <person name="Smit S."/>
            <person name="van Straalen N.M."/>
            <person name="Roelofs D."/>
        </authorList>
    </citation>
    <scope>NUCLEOTIDE SEQUENCE [LARGE SCALE GENOMIC DNA]</scope>
    <source>
        <tissue evidence="4">Mixed pool</tissue>
    </source>
</reference>
<feature type="compositionally biased region" description="Polar residues" evidence="2">
    <location>
        <begin position="442"/>
        <end position="451"/>
    </location>
</feature>
<dbReference type="Pfam" id="PF12624">
    <property type="entry name" value="VPS13_N"/>
    <property type="match status" value="1"/>
</dbReference>
<feature type="region of interest" description="Disordered" evidence="2">
    <location>
        <begin position="429"/>
        <end position="451"/>
    </location>
</feature>
<evidence type="ECO:0000313" key="4">
    <source>
        <dbReference type="EMBL" id="ODN01814.1"/>
    </source>
</evidence>
<dbReference type="GO" id="GO:0007005">
    <property type="term" value="P:mitochondrion organization"/>
    <property type="evidence" value="ECO:0007669"/>
    <property type="project" value="TreeGrafter"/>
</dbReference>
<dbReference type="PANTHER" id="PTHR16166">
    <property type="entry name" value="VACUOLAR PROTEIN SORTING-ASSOCIATED PROTEIN VPS13"/>
    <property type="match status" value="1"/>
</dbReference>
<comment type="caution">
    <text evidence="4">The sequence shown here is derived from an EMBL/GenBank/DDBJ whole genome shotgun (WGS) entry which is preliminary data.</text>
</comment>
<dbReference type="PANTHER" id="PTHR16166:SF141">
    <property type="entry name" value="INTERMEMBRANE LIPID TRANSFER PROTEIN VPS13D"/>
    <property type="match status" value="1"/>
</dbReference>
<evidence type="ECO:0000256" key="2">
    <source>
        <dbReference type="SAM" id="MobiDB-lite"/>
    </source>
</evidence>
<protein>
    <submittedName>
        <fullName evidence="4">Vacuolar protein sorting-associated protein 13D</fullName>
    </submittedName>
</protein>
<dbReference type="Proteomes" id="UP000094527">
    <property type="component" value="Unassembled WGS sequence"/>
</dbReference>
<evidence type="ECO:0000256" key="1">
    <source>
        <dbReference type="ARBA" id="ARBA00022448"/>
    </source>
</evidence>
<sequence>MWETFISWYINTYLGQYVENLNSQQLSFALGQGELELENVPLKKNIFRSWGLPVEVKSSVVGRIKIEFNLFKYLRNEPVLISIEDVYVVAGPLNLSEWDPVEEELIAHDAKMDSLDSYEARWKAQFDISSNESSYYSSLYFSSMRIGASIVTKVVENLQLNVRNVHIRFEEASGIPGRVIAFGLTLEGLTAQSCDSSWNTLSSSTGSTSECSFKTLQLNKFGIYCDTRGEPYSNLGPADLKIHMSKTLVINHEYLLCPVSAETRIAKNNSTTSLSSSSKPRFDVHLVLDKVPLQLTDSQYRNTLRTYKSFMRLQRHCRLRHYRPFGTVKDNVADWWLYGIRAVLTLKGYKRRRQLKTLEEVLQRARDNVAYVKAYEEHLTGELVSLEARQLKDRVESELHYDEIIELREIVMLRMEKRGYVGEIASTPLKEKTSASEPVPLETSSQTSADTNVQQSRYGIMSWLFPSWTVQPSDAGNLKTTENTQQLALPSTPSEGLASPNVRQSESDLDEAILGDVKAFGRDALLARFSFKLDKGVVSLMKKSLPFLEFDFTGVHVDASLRPRTGSHKFQMTLSTVSLKDCRTKQLIVTPHHIPGGKYPQHLPSLSPRPKEAGFKESLFSLIYEKKPHKKAGHKISMTTRPLDLILNPELYDDLQKFFHIKDIDEDLNIHQSRYEMMKQKTKEEFRIYWERLVDQQTTSNTYGVSNWEIYLDISAPQIIIFGYKPPAERPRHPNVRSQTRSESRHQINAKASSASGGSFVVIDLGRFRFTNVKNDDGIASPEPSISNRDNETENSLTDDEDEEFMTPCSSPLPEPQESSYTSPGPSIVGNSDDLRRISLDNGIPGDTLENFYSKLYKNYSLEITDIHVIVVDARSSRDVNWRAASCKNTSSMHLVDKFSVDVQLERRLVYSEDPMWPALTVIATLPKLTFHVNESKVNTVRSVIGAYFATKSSQMNESRADLSFLNQSVTNIPEVDPGVAAQSEKDVLTDKLQRESRRSSSRLLVAQFTVQHVSVDIQSRDRNIAELQILGTRTIVSKRSENTEITFVIQSLLLADAVQTFGPDFQLLLASHKHVCMDTVSGSLRDSEPTSPMSPQPPASPLPHMSAKMAASLTMPSQLHEALLASLRSKWKKQTHCLDSHNTLLETDALITADLTLTHKDEDMAILHVQFNNLDVIANQETWVEIFQFIQKLTPQSSEDMKHDNDAEIPQPDDPEDMQKSSQKLQANFEFRRLNVLLLRGVVGKDGDEGARKIATATASDSKINLVLNKGMLTAEGSLGGLQMLNLTPEGHHHQRVLSVGQDPLIDPTYQPFVLGEELPTLPGSNESALTFHYEKNVTKHHSNSAPKLVLRMASVIYTHCPVFLVDLKKCISQFQEPLTTKLKSAAAQIALGLVRQDAIHSLNFRSSSNSLSGSLERLDFEEEHILNYQEASKSSKTSLRLDIVLDSPVIVLPRNRSSPEVLVANLGQINIVGNNQIEGSILFPHSTALDLDEKYDDDAIKYNIFVCDISLYSLNLTDRWKMVDSLKMTYPSANSTTLMRAQELYQCDHPSAIPILHNTVIHLTVSYIDECSPGGQAANGEYGDTPDFHGTSSQLHIQGRVISALKVSLTPKQYAQVLDSLGNIASNDEDLDKNEVSVTERRVNWQKEVGHLKGRMKEPLPLPSPTHYADDSLPIKSAFEISELIVELALPVQAHVLPRSDGVDIPHLSLSCSELTFHCDKKSHRMEMDICLKALKLEDTSVTVDSPRRLLASSKPGSQQPAEPKLATAAARHSGSGHISKSCPDLQATQPVLIKERGEPIEISHGRSYRICISSG</sequence>
<dbReference type="GO" id="GO:0006623">
    <property type="term" value="P:protein targeting to vacuole"/>
    <property type="evidence" value="ECO:0007669"/>
    <property type="project" value="TreeGrafter"/>
</dbReference>
<feature type="domain" description="Chorein N-terminal" evidence="3">
    <location>
        <begin position="1"/>
        <end position="1105"/>
    </location>
</feature>
<feature type="compositionally biased region" description="Pro residues" evidence="2">
    <location>
        <begin position="1093"/>
        <end position="1102"/>
    </location>
</feature>
<keyword evidence="5" id="KW-1185">Reference proteome</keyword>